<sequence>MEIMLSLMEVSVPERITILYLWEPPGGVQVGRGLNDLRGVNYNNGIIEHLCCREGPDSGTCSYRRCYRVNEFDSYIFQHGWQNVSGRYGARRKGDDLSEHPKGYIPRCCYPMTIFLIGGWAAEETEAEYWRVGPTVSHRAGDGRNGLVENAYAQQIGL</sequence>
<name>A0A0G4HWF9_9ALVE</name>
<evidence type="ECO:0000313" key="1">
    <source>
        <dbReference type="EMBL" id="CEM48818.1"/>
    </source>
</evidence>
<dbReference type="VEuPathDB" id="CryptoDB:Cvel_9041"/>
<reference evidence="1" key="1">
    <citation type="submission" date="2014-11" db="EMBL/GenBank/DDBJ databases">
        <authorList>
            <person name="Otto D Thomas"/>
            <person name="Naeem Raeece"/>
        </authorList>
    </citation>
    <scope>NUCLEOTIDE SEQUENCE</scope>
</reference>
<organism evidence="1">
    <name type="scientific">Chromera velia CCMP2878</name>
    <dbReference type="NCBI Taxonomy" id="1169474"/>
    <lineage>
        <taxon>Eukaryota</taxon>
        <taxon>Sar</taxon>
        <taxon>Alveolata</taxon>
        <taxon>Colpodellida</taxon>
        <taxon>Chromeraceae</taxon>
        <taxon>Chromera</taxon>
    </lineage>
</organism>
<dbReference type="EMBL" id="CDMZ01004154">
    <property type="protein sequence ID" value="CEM48818.1"/>
    <property type="molecule type" value="Genomic_DNA"/>
</dbReference>
<accession>A0A0G4HWF9</accession>
<proteinExistence type="predicted"/>
<gene>
    <name evidence="1" type="ORF">Cvel_9041</name>
</gene>
<dbReference type="PhylomeDB" id="A0A0G4HWF9"/>
<dbReference type="AlphaFoldDB" id="A0A0G4HWF9"/>
<protein>
    <submittedName>
        <fullName evidence="1">Uncharacterized protein</fullName>
    </submittedName>
</protein>